<dbReference type="PANTHER" id="PTHR45670">
    <property type="entry name" value="E3 UBIQUITIN-PROTEIN LIGASE TRIP12"/>
    <property type="match status" value="1"/>
</dbReference>
<dbReference type="Gene3D" id="1.25.10.10">
    <property type="entry name" value="Leucine-rich Repeat Variant"/>
    <property type="match status" value="1"/>
</dbReference>
<dbReference type="GO" id="GO:0006511">
    <property type="term" value="P:ubiquitin-dependent protein catabolic process"/>
    <property type="evidence" value="ECO:0007669"/>
    <property type="project" value="InterPro"/>
</dbReference>
<protein>
    <recommendedName>
        <fullName evidence="2">HECT-type E3 ubiquitin transferase</fullName>
        <ecNumber evidence="2">2.3.2.26</ecNumber>
    </recommendedName>
</protein>
<evidence type="ECO:0000256" key="1">
    <source>
        <dbReference type="ARBA" id="ARBA00000885"/>
    </source>
</evidence>
<evidence type="ECO:0000313" key="5">
    <source>
        <dbReference type="EMBL" id="PHT78396.1"/>
    </source>
</evidence>
<dbReference type="Gramene" id="PHT78396">
    <property type="protein sequence ID" value="PHT78396"/>
    <property type="gene ID" value="T459_16448"/>
</dbReference>
<sequence length="114" mass="12740">MMKKLGVRLDDLLPSSTMGSASLSHQSIWIKKILVGLRADGEEGKWVEALMKLCEKLSIKTKDYVCTFSVDSFVSALVRLLNHKKNPDIMLLATQALTHLVDVLPCFWCCCCPL</sequence>
<name>A0A2G2Z8R8_CAPAN</name>
<dbReference type="GO" id="GO:0061630">
    <property type="term" value="F:ubiquitin protein ligase activity"/>
    <property type="evidence" value="ECO:0007669"/>
    <property type="project" value="UniProtKB-EC"/>
</dbReference>
<dbReference type="Pfam" id="PF25579">
    <property type="entry name" value="TPR_TRIP12_N"/>
    <property type="match status" value="1"/>
</dbReference>
<evidence type="ECO:0000313" key="6">
    <source>
        <dbReference type="Proteomes" id="UP000222542"/>
    </source>
</evidence>
<dbReference type="STRING" id="4072.A0A2G2Z8R8"/>
<dbReference type="SUPFAM" id="SSF48371">
    <property type="entry name" value="ARM repeat"/>
    <property type="match status" value="1"/>
</dbReference>
<accession>A0A2G2Z8R8</accession>
<keyword evidence="3" id="KW-0808">Transferase</keyword>
<dbReference type="AlphaFoldDB" id="A0A2G2Z8R8"/>
<dbReference type="EMBL" id="AYRZ02000006">
    <property type="protein sequence ID" value="PHT78396.1"/>
    <property type="molecule type" value="Genomic_DNA"/>
</dbReference>
<dbReference type="InterPro" id="IPR057948">
    <property type="entry name" value="TPR_TRIP12_N"/>
</dbReference>
<gene>
    <name evidence="5" type="ORF">T459_16448</name>
</gene>
<keyword evidence="6" id="KW-1185">Reference proteome</keyword>
<feature type="domain" description="E3 ubiquitin-protein ligase TRIP12-like TPR repeats" evidence="4">
    <location>
        <begin position="23"/>
        <end position="105"/>
    </location>
</feature>
<comment type="caution">
    <text evidence="5">The sequence shown here is derived from an EMBL/GenBank/DDBJ whole genome shotgun (WGS) entry which is preliminary data.</text>
</comment>
<organism evidence="5 6">
    <name type="scientific">Capsicum annuum</name>
    <name type="common">Capsicum pepper</name>
    <dbReference type="NCBI Taxonomy" id="4072"/>
    <lineage>
        <taxon>Eukaryota</taxon>
        <taxon>Viridiplantae</taxon>
        <taxon>Streptophyta</taxon>
        <taxon>Embryophyta</taxon>
        <taxon>Tracheophyta</taxon>
        <taxon>Spermatophyta</taxon>
        <taxon>Magnoliopsida</taxon>
        <taxon>eudicotyledons</taxon>
        <taxon>Gunneridae</taxon>
        <taxon>Pentapetalae</taxon>
        <taxon>asterids</taxon>
        <taxon>lamiids</taxon>
        <taxon>Solanales</taxon>
        <taxon>Solanaceae</taxon>
        <taxon>Solanoideae</taxon>
        <taxon>Capsiceae</taxon>
        <taxon>Capsicum</taxon>
    </lineage>
</organism>
<comment type="catalytic activity">
    <reaction evidence="1">
        <text>S-ubiquitinyl-[E2 ubiquitin-conjugating enzyme]-L-cysteine + [acceptor protein]-L-lysine = [E2 ubiquitin-conjugating enzyme]-L-cysteine + N(6)-ubiquitinyl-[acceptor protein]-L-lysine.</text>
        <dbReference type="EC" id="2.3.2.26"/>
    </reaction>
</comment>
<dbReference type="InterPro" id="IPR045322">
    <property type="entry name" value="HECTD1/TRIP12-like"/>
</dbReference>
<proteinExistence type="predicted"/>
<dbReference type="PANTHER" id="PTHR45670:SF1">
    <property type="entry name" value="E3 UBIQUITIN-PROTEIN LIGASE HECTD1"/>
    <property type="match status" value="1"/>
</dbReference>
<dbReference type="EC" id="2.3.2.26" evidence="2"/>
<reference evidence="5 6" key="1">
    <citation type="journal article" date="2014" name="Nat. Genet.">
        <title>Genome sequence of the hot pepper provides insights into the evolution of pungency in Capsicum species.</title>
        <authorList>
            <person name="Kim S."/>
            <person name="Park M."/>
            <person name="Yeom S.I."/>
            <person name="Kim Y.M."/>
            <person name="Lee J.M."/>
            <person name="Lee H.A."/>
            <person name="Seo E."/>
            <person name="Choi J."/>
            <person name="Cheong K."/>
            <person name="Kim K.T."/>
            <person name="Jung K."/>
            <person name="Lee G.W."/>
            <person name="Oh S.K."/>
            <person name="Bae C."/>
            <person name="Kim S.B."/>
            <person name="Lee H.Y."/>
            <person name="Kim S.Y."/>
            <person name="Kim M.S."/>
            <person name="Kang B.C."/>
            <person name="Jo Y.D."/>
            <person name="Yang H.B."/>
            <person name="Jeong H.J."/>
            <person name="Kang W.H."/>
            <person name="Kwon J.K."/>
            <person name="Shin C."/>
            <person name="Lim J.Y."/>
            <person name="Park J.H."/>
            <person name="Huh J.H."/>
            <person name="Kim J.S."/>
            <person name="Kim B.D."/>
            <person name="Cohen O."/>
            <person name="Paran I."/>
            <person name="Suh M.C."/>
            <person name="Lee S.B."/>
            <person name="Kim Y.K."/>
            <person name="Shin Y."/>
            <person name="Noh S.J."/>
            <person name="Park J."/>
            <person name="Seo Y.S."/>
            <person name="Kwon S.Y."/>
            <person name="Kim H.A."/>
            <person name="Park J.M."/>
            <person name="Kim H.J."/>
            <person name="Choi S.B."/>
            <person name="Bosland P.W."/>
            <person name="Reeves G."/>
            <person name="Jo S.H."/>
            <person name="Lee B.W."/>
            <person name="Cho H.T."/>
            <person name="Choi H.S."/>
            <person name="Lee M.S."/>
            <person name="Yu Y."/>
            <person name="Do Choi Y."/>
            <person name="Park B.S."/>
            <person name="van Deynze A."/>
            <person name="Ashrafi H."/>
            <person name="Hill T."/>
            <person name="Kim W.T."/>
            <person name="Pai H.S."/>
            <person name="Ahn H.K."/>
            <person name="Yeam I."/>
            <person name="Giovannoni J.J."/>
            <person name="Rose J.K."/>
            <person name="Sorensen I."/>
            <person name="Lee S.J."/>
            <person name="Kim R.W."/>
            <person name="Choi I.Y."/>
            <person name="Choi B.S."/>
            <person name="Lim J.S."/>
            <person name="Lee Y.H."/>
            <person name="Choi D."/>
        </authorList>
    </citation>
    <scope>NUCLEOTIDE SEQUENCE [LARGE SCALE GENOMIC DNA]</scope>
    <source>
        <strain evidence="6">cv. CM334</strain>
    </source>
</reference>
<evidence type="ECO:0000256" key="3">
    <source>
        <dbReference type="ARBA" id="ARBA00022679"/>
    </source>
</evidence>
<dbReference type="Proteomes" id="UP000222542">
    <property type="component" value="Unassembled WGS sequence"/>
</dbReference>
<dbReference type="InterPro" id="IPR016024">
    <property type="entry name" value="ARM-type_fold"/>
</dbReference>
<reference evidence="5 6" key="2">
    <citation type="journal article" date="2017" name="Genome Biol.">
        <title>New reference genome sequences of hot pepper reveal the massive evolution of plant disease-resistance genes by retroduplication.</title>
        <authorList>
            <person name="Kim S."/>
            <person name="Park J."/>
            <person name="Yeom S.I."/>
            <person name="Kim Y.M."/>
            <person name="Seo E."/>
            <person name="Kim K.T."/>
            <person name="Kim M.S."/>
            <person name="Lee J.M."/>
            <person name="Cheong K."/>
            <person name="Shin H.S."/>
            <person name="Kim S.B."/>
            <person name="Han K."/>
            <person name="Lee J."/>
            <person name="Park M."/>
            <person name="Lee H.A."/>
            <person name="Lee H.Y."/>
            <person name="Lee Y."/>
            <person name="Oh S."/>
            <person name="Lee J.H."/>
            <person name="Choi E."/>
            <person name="Choi E."/>
            <person name="Lee S.E."/>
            <person name="Jeon J."/>
            <person name="Kim H."/>
            <person name="Choi G."/>
            <person name="Song H."/>
            <person name="Lee J."/>
            <person name="Lee S.C."/>
            <person name="Kwon J.K."/>
            <person name="Lee H.Y."/>
            <person name="Koo N."/>
            <person name="Hong Y."/>
            <person name="Kim R.W."/>
            <person name="Kang W.H."/>
            <person name="Huh J.H."/>
            <person name="Kang B.C."/>
            <person name="Yang T.J."/>
            <person name="Lee Y.H."/>
            <person name="Bennetzen J.L."/>
            <person name="Choi D."/>
        </authorList>
    </citation>
    <scope>NUCLEOTIDE SEQUENCE [LARGE SCALE GENOMIC DNA]</scope>
    <source>
        <strain evidence="6">cv. CM334</strain>
    </source>
</reference>
<evidence type="ECO:0000256" key="2">
    <source>
        <dbReference type="ARBA" id="ARBA00012485"/>
    </source>
</evidence>
<evidence type="ECO:0000259" key="4">
    <source>
        <dbReference type="Pfam" id="PF25579"/>
    </source>
</evidence>
<dbReference type="InterPro" id="IPR011989">
    <property type="entry name" value="ARM-like"/>
</dbReference>
<dbReference type="SMR" id="A0A2G2Z8R8"/>